<dbReference type="OrthoDB" id="1001765at2759"/>
<reference evidence="2 3" key="1">
    <citation type="journal article" date="2020" name="ISME J.">
        <title>Uncovering the hidden diversity of litter-decomposition mechanisms in mushroom-forming fungi.</title>
        <authorList>
            <person name="Floudas D."/>
            <person name="Bentzer J."/>
            <person name="Ahren D."/>
            <person name="Johansson T."/>
            <person name="Persson P."/>
            <person name="Tunlid A."/>
        </authorList>
    </citation>
    <scope>NUCLEOTIDE SEQUENCE [LARGE SCALE GENOMIC DNA]</scope>
    <source>
        <strain evidence="2 3">CBS 101986</strain>
    </source>
</reference>
<evidence type="ECO:0000313" key="2">
    <source>
        <dbReference type="EMBL" id="KAF5328756.1"/>
    </source>
</evidence>
<feature type="signal peptide" evidence="1">
    <location>
        <begin position="1"/>
        <end position="18"/>
    </location>
</feature>
<comment type="caution">
    <text evidence="2">The sequence shown here is derived from an EMBL/GenBank/DDBJ whole genome shotgun (WGS) entry which is preliminary data.</text>
</comment>
<name>A0A8H5BTF5_9AGAR</name>
<dbReference type="PANTHER" id="PTHR38705:SF1">
    <property type="entry name" value="PROTEIN RDS1"/>
    <property type="match status" value="1"/>
</dbReference>
<dbReference type="Pfam" id="PF13668">
    <property type="entry name" value="Ferritin_2"/>
    <property type="match status" value="1"/>
</dbReference>
<dbReference type="InterPro" id="IPR009078">
    <property type="entry name" value="Ferritin-like_SF"/>
</dbReference>
<evidence type="ECO:0000256" key="1">
    <source>
        <dbReference type="SAM" id="SignalP"/>
    </source>
</evidence>
<accession>A0A8H5BTF5</accession>
<dbReference type="EMBL" id="JAACJJ010000003">
    <property type="protein sequence ID" value="KAF5328756.1"/>
    <property type="molecule type" value="Genomic_DNA"/>
</dbReference>
<dbReference type="SUPFAM" id="SSF47240">
    <property type="entry name" value="Ferritin-like"/>
    <property type="match status" value="1"/>
</dbReference>
<dbReference type="PANTHER" id="PTHR38705">
    <property type="entry name" value="PROTEIN RDS1"/>
    <property type="match status" value="1"/>
</dbReference>
<dbReference type="Proteomes" id="UP000567179">
    <property type="component" value="Unassembled WGS sequence"/>
</dbReference>
<gene>
    <name evidence="2" type="ORF">D9619_011622</name>
</gene>
<dbReference type="AlphaFoldDB" id="A0A8H5BTF5"/>
<keyword evidence="1" id="KW-0732">Signal</keyword>
<proteinExistence type="predicted"/>
<evidence type="ECO:0008006" key="4">
    <source>
        <dbReference type="Google" id="ProtNLM"/>
    </source>
</evidence>
<protein>
    <recommendedName>
        <fullName evidence="4">Ferritin-like domain-containing protein</fullName>
    </recommendedName>
</protein>
<keyword evidence="3" id="KW-1185">Reference proteome</keyword>
<evidence type="ECO:0000313" key="3">
    <source>
        <dbReference type="Proteomes" id="UP000567179"/>
    </source>
</evidence>
<dbReference type="InterPro" id="IPR039254">
    <property type="entry name" value="Rds1"/>
</dbReference>
<dbReference type="CDD" id="cd00657">
    <property type="entry name" value="Ferritin_like"/>
    <property type="match status" value="1"/>
</dbReference>
<sequence length="303" mass="31548">MIFPTLLISALTLSSALAIPTIQLDRRAGTAGSDAGLSDITILNYALTLEHLENAFYSGALARFSAADFAKAGFADWVRARFVEIAAHEKTHVDFLTTALGSNATKACTYNFTYTDPKSFAALSEVLEGVGVSAYSGAAQFLDNPAFVTAAASILSTEARHVAWVASAINKVQPWSGAFDVPLGLNQVFTLAAGFIVSCPSTNPALPVMAFPALSLTGNVVPGQTVTVKSAGKQAPTHIAFFTGLNKEFVAVQGGKVKIPSDLSGQVYAVATTNGTDVSDATTVAGPAILQFQHDSKGNLITQ</sequence>
<feature type="chain" id="PRO_5034986654" description="Ferritin-like domain-containing protein" evidence="1">
    <location>
        <begin position="19"/>
        <end position="303"/>
    </location>
</feature>
<organism evidence="2 3">
    <name type="scientific">Psilocybe cf. subviscida</name>
    <dbReference type="NCBI Taxonomy" id="2480587"/>
    <lineage>
        <taxon>Eukaryota</taxon>
        <taxon>Fungi</taxon>
        <taxon>Dikarya</taxon>
        <taxon>Basidiomycota</taxon>
        <taxon>Agaricomycotina</taxon>
        <taxon>Agaricomycetes</taxon>
        <taxon>Agaricomycetidae</taxon>
        <taxon>Agaricales</taxon>
        <taxon>Agaricineae</taxon>
        <taxon>Strophariaceae</taxon>
        <taxon>Psilocybe</taxon>
    </lineage>
</organism>